<accession>A0A179F120</accession>
<dbReference type="KEGG" id="pchm:VFPPC_10177"/>
<reference evidence="2 3" key="1">
    <citation type="journal article" date="2016" name="PLoS Pathog.">
        <title>Biosynthesis of antibiotic leucinostatins in bio-control fungus Purpureocillium lilacinum and their inhibition on phytophthora revealed by genome mining.</title>
        <authorList>
            <person name="Wang G."/>
            <person name="Liu Z."/>
            <person name="Lin R."/>
            <person name="Li E."/>
            <person name="Mao Z."/>
            <person name="Ling J."/>
            <person name="Yang Y."/>
            <person name="Yin W.B."/>
            <person name="Xie B."/>
        </authorList>
    </citation>
    <scope>NUCLEOTIDE SEQUENCE [LARGE SCALE GENOMIC DNA]</scope>
    <source>
        <strain evidence="2">170</strain>
    </source>
</reference>
<feature type="compositionally biased region" description="Basic and acidic residues" evidence="1">
    <location>
        <begin position="80"/>
        <end position="92"/>
    </location>
</feature>
<name>A0A179F120_METCM</name>
<feature type="region of interest" description="Disordered" evidence="1">
    <location>
        <begin position="71"/>
        <end position="92"/>
    </location>
</feature>
<dbReference type="RefSeq" id="XP_018137201.2">
    <property type="nucleotide sequence ID" value="XM_018288593.2"/>
</dbReference>
<dbReference type="Proteomes" id="UP000078397">
    <property type="component" value="Unassembled WGS sequence"/>
</dbReference>
<proteinExistence type="predicted"/>
<dbReference type="OrthoDB" id="4945922at2759"/>
<keyword evidence="3" id="KW-1185">Reference proteome</keyword>
<protein>
    <submittedName>
        <fullName evidence="2">C6 transcription factor</fullName>
    </submittedName>
</protein>
<organism evidence="2 3">
    <name type="scientific">Pochonia chlamydosporia 170</name>
    <dbReference type="NCBI Taxonomy" id="1380566"/>
    <lineage>
        <taxon>Eukaryota</taxon>
        <taxon>Fungi</taxon>
        <taxon>Dikarya</taxon>
        <taxon>Ascomycota</taxon>
        <taxon>Pezizomycotina</taxon>
        <taxon>Sordariomycetes</taxon>
        <taxon>Hypocreomycetidae</taxon>
        <taxon>Hypocreales</taxon>
        <taxon>Clavicipitaceae</taxon>
        <taxon>Pochonia</taxon>
    </lineage>
</organism>
<gene>
    <name evidence="2" type="ORF">VFPPC_10177</name>
</gene>
<evidence type="ECO:0000313" key="2">
    <source>
        <dbReference type="EMBL" id="OAQ59146.2"/>
    </source>
</evidence>
<dbReference type="STRING" id="1380566.A0A179F120"/>
<dbReference type="AlphaFoldDB" id="A0A179F120"/>
<dbReference type="GeneID" id="28852587"/>
<sequence>MIFQNPRGNIEQFLGRRGEDPARFVEPFMKTWHDSRHQIWDRMSNESTISGSIPYAPRLLFGLEAELSCHGSPSRAPKSASEENNKRQQLRHLRDAVTRVTSECATIRSLETSATLLLQSPRLSFERIIRRISPLLCCASLKSNPHALALADITPLEADIEHLFYGFPILCCGPLAKMIAEGDSRALVFLFHFYHAARILLCSKRCWWASNRSHVMEQLIFEELKSREVDVCLPSQHGEFMDVEMTSPK</sequence>
<evidence type="ECO:0000313" key="3">
    <source>
        <dbReference type="Proteomes" id="UP000078397"/>
    </source>
</evidence>
<comment type="caution">
    <text evidence="2">The sequence shown here is derived from an EMBL/GenBank/DDBJ whole genome shotgun (WGS) entry which is preliminary data.</text>
</comment>
<evidence type="ECO:0000256" key="1">
    <source>
        <dbReference type="SAM" id="MobiDB-lite"/>
    </source>
</evidence>
<dbReference type="EMBL" id="LSBJ02000010">
    <property type="protein sequence ID" value="OAQ59146.2"/>
    <property type="molecule type" value="Genomic_DNA"/>
</dbReference>